<feature type="region of interest" description="Disordered" evidence="1">
    <location>
        <begin position="27"/>
        <end position="76"/>
    </location>
</feature>
<evidence type="ECO:0000256" key="1">
    <source>
        <dbReference type="SAM" id="MobiDB-lite"/>
    </source>
</evidence>
<evidence type="ECO:0000313" key="2">
    <source>
        <dbReference type="EMBL" id="KGR01040.1"/>
    </source>
</evidence>
<dbReference type="Proteomes" id="UP000030161">
    <property type="component" value="Unassembled WGS sequence"/>
</dbReference>
<proteinExistence type="predicted"/>
<feature type="non-terminal residue" evidence="2">
    <location>
        <position position="110"/>
    </location>
</feature>
<reference evidence="2 3" key="1">
    <citation type="submission" date="2013-12" db="EMBL/GenBank/DDBJ databases">
        <title>The Genome Sequence of Candida albicans P78048.</title>
        <authorList>
            <consortium name="The Broad Institute Genome Sequencing Platform"/>
            <consortium name="The Broad Institute Genome Sequencing Center for Infectious Disease"/>
            <person name="Cuomo C."/>
            <person name="Bennett R."/>
            <person name="Hirakawa M."/>
            <person name="Noverr M."/>
            <person name="Mitchell A."/>
            <person name="Young S.K."/>
            <person name="Zeng Q."/>
            <person name="Gargeya S."/>
            <person name="Fitzgerald M."/>
            <person name="Abouelleil A."/>
            <person name="Alvarado L."/>
            <person name="Berlin A.M."/>
            <person name="Chapman S.B."/>
            <person name="Dewar J."/>
            <person name="Goldberg J."/>
            <person name="Griggs A."/>
            <person name="Gujja S."/>
            <person name="Hansen M."/>
            <person name="Howarth C."/>
            <person name="Imamovic A."/>
            <person name="Larimer J."/>
            <person name="McCowan C."/>
            <person name="Murphy C."/>
            <person name="Pearson M."/>
            <person name="Priest M."/>
            <person name="Roberts A."/>
            <person name="Saif S."/>
            <person name="Shea T."/>
            <person name="Sykes S."/>
            <person name="Wortman J."/>
            <person name="Nusbaum C."/>
            <person name="Birren B."/>
        </authorList>
    </citation>
    <scope>NUCLEOTIDE SEQUENCE [LARGE SCALE GENOMIC DNA]</scope>
    <source>
        <strain evidence="2 3">P78048</strain>
    </source>
</reference>
<dbReference type="AlphaFoldDB" id="A0AB34PKQ3"/>
<protein>
    <submittedName>
        <fullName evidence="2">Uncharacterized protein</fullName>
    </submittedName>
</protein>
<dbReference type="EMBL" id="AJIX01000056">
    <property type="protein sequence ID" value="KGR01040.1"/>
    <property type="molecule type" value="Genomic_DNA"/>
</dbReference>
<evidence type="ECO:0000313" key="3">
    <source>
        <dbReference type="Proteomes" id="UP000030161"/>
    </source>
</evidence>
<feature type="compositionally biased region" description="Basic and acidic residues" evidence="1">
    <location>
        <begin position="53"/>
        <end position="67"/>
    </location>
</feature>
<sequence length="110" mass="12666">MSFFTEPISRLKWGIFPTRRIVDEDEHGNFIDPDTIIADSSLAPPSSDDVASSDEHSGSQEKFESKEATQLISTTTTTPKATPVVLEYRDEKNRPWWKFFDEYEYRVTSN</sequence>
<accession>A0AB34PKQ3</accession>
<feature type="compositionally biased region" description="Low complexity" evidence="1">
    <location>
        <begin position="38"/>
        <end position="50"/>
    </location>
</feature>
<name>A0AB34PKQ3_CANAX</name>
<organism evidence="2 3">
    <name type="scientific">Candida albicans P78048</name>
    <dbReference type="NCBI Taxonomy" id="1094989"/>
    <lineage>
        <taxon>Eukaryota</taxon>
        <taxon>Fungi</taxon>
        <taxon>Dikarya</taxon>
        <taxon>Ascomycota</taxon>
        <taxon>Saccharomycotina</taxon>
        <taxon>Pichiomycetes</taxon>
        <taxon>Debaryomycetaceae</taxon>
        <taxon>Candida/Lodderomyces clade</taxon>
        <taxon>Candida</taxon>
    </lineage>
</organism>
<comment type="caution">
    <text evidence="2">The sequence shown here is derived from an EMBL/GenBank/DDBJ whole genome shotgun (WGS) entry which is preliminary data.</text>
</comment>
<gene>
    <name evidence="2" type="ORF">MG3_06036</name>
</gene>